<organism evidence="1 2">
    <name type="scientific">Aegilops tauschii subsp. strangulata</name>
    <name type="common">Goatgrass</name>
    <dbReference type="NCBI Taxonomy" id="200361"/>
    <lineage>
        <taxon>Eukaryota</taxon>
        <taxon>Viridiplantae</taxon>
        <taxon>Streptophyta</taxon>
        <taxon>Embryophyta</taxon>
        <taxon>Tracheophyta</taxon>
        <taxon>Spermatophyta</taxon>
        <taxon>Magnoliopsida</taxon>
        <taxon>Liliopsida</taxon>
        <taxon>Poales</taxon>
        <taxon>Poaceae</taxon>
        <taxon>BOP clade</taxon>
        <taxon>Pooideae</taxon>
        <taxon>Triticodae</taxon>
        <taxon>Triticeae</taxon>
        <taxon>Triticinae</taxon>
        <taxon>Aegilops</taxon>
    </lineage>
</organism>
<keyword evidence="2" id="KW-1185">Reference proteome</keyword>
<sequence length="102" mass="11059">MWLILNLNLNDVWVLECGERGTCTMASSVRWWRGTRTTSTGPVGAEGQSEGRDCVATQGCGCRQSGVALRGYLICFVAAAGPRDQAGQAPHIDEWSNFWIGP</sequence>
<reference evidence="2" key="1">
    <citation type="journal article" date="2014" name="Science">
        <title>Ancient hybridizations among the ancestral genomes of bread wheat.</title>
        <authorList>
            <consortium name="International Wheat Genome Sequencing Consortium,"/>
            <person name="Marcussen T."/>
            <person name="Sandve S.R."/>
            <person name="Heier L."/>
            <person name="Spannagl M."/>
            <person name="Pfeifer M."/>
            <person name="Jakobsen K.S."/>
            <person name="Wulff B.B."/>
            <person name="Steuernagel B."/>
            <person name="Mayer K.F."/>
            <person name="Olsen O.A."/>
        </authorList>
    </citation>
    <scope>NUCLEOTIDE SEQUENCE [LARGE SCALE GENOMIC DNA]</scope>
    <source>
        <strain evidence="2">cv. AL8/78</strain>
    </source>
</reference>
<dbReference type="EnsemblPlants" id="AET3Gv20648000.1">
    <property type="protein sequence ID" value="AET3Gv20648000.1"/>
    <property type="gene ID" value="AET3Gv20648000"/>
</dbReference>
<evidence type="ECO:0000313" key="2">
    <source>
        <dbReference type="Proteomes" id="UP000015105"/>
    </source>
</evidence>
<proteinExistence type="predicted"/>
<reference evidence="2" key="2">
    <citation type="journal article" date="2017" name="Nat. Plants">
        <title>The Aegilops tauschii genome reveals multiple impacts of transposons.</title>
        <authorList>
            <person name="Zhao G."/>
            <person name="Zou C."/>
            <person name="Li K."/>
            <person name="Wang K."/>
            <person name="Li T."/>
            <person name="Gao L."/>
            <person name="Zhang X."/>
            <person name="Wang H."/>
            <person name="Yang Z."/>
            <person name="Liu X."/>
            <person name="Jiang W."/>
            <person name="Mao L."/>
            <person name="Kong X."/>
            <person name="Jiao Y."/>
            <person name="Jia J."/>
        </authorList>
    </citation>
    <scope>NUCLEOTIDE SEQUENCE [LARGE SCALE GENOMIC DNA]</scope>
    <source>
        <strain evidence="2">cv. AL8/78</strain>
    </source>
</reference>
<name>A0A453FDI6_AEGTS</name>
<protein>
    <submittedName>
        <fullName evidence="1">Uncharacterized protein</fullName>
    </submittedName>
</protein>
<dbReference type="Gramene" id="AET3Gv20648000.1">
    <property type="protein sequence ID" value="AET3Gv20648000.1"/>
    <property type="gene ID" value="AET3Gv20648000"/>
</dbReference>
<evidence type="ECO:0000313" key="1">
    <source>
        <dbReference type="EnsemblPlants" id="AET3Gv20648000.1"/>
    </source>
</evidence>
<dbReference type="AlphaFoldDB" id="A0A453FDI6"/>
<dbReference type="Proteomes" id="UP000015105">
    <property type="component" value="Chromosome 3D"/>
</dbReference>
<accession>A0A453FDI6</accession>
<reference evidence="1" key="5">
    <citation type="journal article" date="2021" name="G3 (Bethesda)">
        <title>Aegilops tauschii genome assembly Aet v5.0 features greater sequence contiguity and improved annotation.</title>
        <authorList>
            <person name="Wang L."/>
            <person name="Zhu T."/>
            <person name="Rodriguez J.C."/>
            <person name="Deal K.R."/>
            <person name="Dubcovsky J."/>
            <person name="McGuire P.E."/>
            <person name="Lux T."/>
            <person name="Spannagl M."/>
            <person name="Mayer K.F.X."/>
            <person name="Baldrich P."/>
            <person name="Meyers B.C."/>
            <person name="Huo N."/>
            <person name="Gu Y.Q."/>
            <person name="Zhou H."/>
            <person name="Devos K.M."/>
            <person name="Bennetzen J.L."/>
            <person name="Unver T."/>
            <person name="Budak H."/>
            <person name="Gulick P.J."/>
            <person name="Galiba G."/>
            <person name="Kalapos B."/>
            <person name="Nelson D.R."/>
            <person name="Li P."/>
            <person name="You F.M."/>
            <person name="Luo M.C."/>
            <person name="Dvorak J."/>
        </authorList>
    </citation>
    <scope>NUCLEOTIDE SEQUENCE [LARGE SCALE GENOMIC DNA]</scope>
    <source>
        <strain evidence="1">cv. AL8/78</strain>
    </source>
</reference>
<reference evidence="1" key="3">
    <citation type="journal article" date="2017" name="Nature">
        <title>Genome sequence of the progenitor of the wheat D genome Aegilops tauschii.</title>
        <authorList>
            <person name="Luo M.C."/>
            <person name="Gu Y.Q."/>
            <person name="Puiu D."/>
            <person name="Wang H."/>
            <person name="Twardziok S.O."/>
            <person name="Deal K.R."/>
            <person name="Huo N."/>
            <person name="Zhu T."/>
            <person name="Wang L."/>
            <person name="Wang Y."/>
            <person name="McGuire P.E."/>
            <person name="Liu S."/>
            <person name="Long H."/>
            <person name="Ramasamy R.K."/>
            <person name="Rodriguez J.C."/>
            <person name="Van S.L."/>
            <person name="Yuan L."/>
            <person name="Wang Z."/>
            <person name="Xia Z."/>
            <person name="Xiao L."/>
            <person name="Anderson O.D."/>
            <person name="Ouyang S."/>
            <person name="Liang Y."/>
            <person name="Zimin A.V."/>
            <person name="Pertea G."/>
            <person name="Qi P."/>
            <person name="Bennetzen J.L."/>
            <person name="Dai X."/>
            <person name="Dawson M.W."/>
            <person name="Muller H.G."/>
            <person name="Kugler K."/>
            <person name="Rivarola-Duarte L."/>
            <person name="Spannagl M."/>
            <person name="Mayer K.F.X."/>
            <person name="Lu F.H."/>
            <person name="Bevan M.W."/>
            <person name="Leroy P."/>
            <person name="Li P."/>
            <person name="You F.M."/>
            <person name="Sun Q."/>
            <person name="Liu Z."/>
            <person name="Lyons E."/>
            <person name="Wicker T."/>
            <person name="Salzberg S.L."/>
            <person name="Devos K.M."/>
            <person name="Dvorak J."/>
        </authorList>
    </citation>
    <scope>NUCLEOTIDE SEQUENCE [LARGE SCALE GENOMIC DNA]</scope>
    <source>
        <strain evidence="1">cv. AL8/78</strain>
    </source>
</reference>
<reference evidence="1" key="4">
    <citation type="submission" date="2019-03" db="UniProtKB">
        <authorList>
            <consortium name="EnsemblPlants"/>
        </authorList>
    </citation>
    <scope>IDENTIFICATION</scope>
</reference>